<dbReference type="Gene3D" id="2.40.10.220">
    <property type="entry name" value="predicted glycosyltransferase like domains"/>
    <property type="match status" value="1"/>
</dbReference>
<evidence type="ECO:0000313" key="4">
    <source>
        <dbReference type="Proteomes" id="UP000228987"/>
    </source>
</evidence>
<protein>
    <submittedName>
        <fullName evidence="3">Pilus assembly protein PilZ</fullName>
    </submittedName>
</protein>
<evidence type="ECO:0000313" key="3">
    <source>
        <dbReference type="EMBL" id="PCJ42104.1"/>
    </source>
</evidence>
<sequence>MDKTCRQQTKHWSTSSVSDSELEKKSGHRVLSISIKELSVLHSSYMPFLSNGGIFIPTIKQYEIGDEIFLLLNLIDEEEQIPVNGKVAWITPVQAQANRPSGVGVQFLEKNSEAKNKIENYLAGMLNSNKPTHTL</sequence>
<proteinExistence type="predicted"/>
<comment type="caution">
    <text evidence="3">The sequence shown here is derived from an EMBL/GenBank/DDBJ whole genome shotgun (WGS) entry which is preliminary data.</text>
</comment>
<reference evidence="4" key="1">
    <citation type="submission" date="2017-08" db="EMBL/GenBank/DDBJ databases">
        <title>A dynamic microbial community with high functional redundancy inhabits the cold, oxic subseafloor aquifer.</title>
        <authorList>
            <person name="Tully B.J."/>
            <person name="Wheat C.G."/>
            <person name="Glazer B.T."/>
            <person name="Huber J.A."/>
        </authorList>
    </citation>
    <scope>NUCLEOTIDE SEQUENCE [LARGE SCALE GENOMIC DNA]</scope>
</reference>
<dbReference type="Proteomes" id="UP000228987">
    <property type="component" value="Unassembled WGS sequence"/>
</dbReference>
<name>A0A2A5CDZ1_9GAMM</name>
<dbReference type="EMBL" id="NVWI01000003">
    <property type="protein sequence ID" value="PCJ42104.1"/>
    <property type="molecule type" value="Genomic_DNA"/>
</dbReference>
<feature type="region of interest" description="Disordered" evidence="1">
    <location>
        <begin position="1"/>
        <end position="20"/>
    </location>
</feature>
<dbReference type="InterPro" id="IPR009875">
    <property type="entry name" value="PilZ_domain"/>
</dbReference>
<dbReference type="GO" id="GO:0035438">
    <property type="term" value="F:cyclic-di-GMP binding"/>
    <property type="evidence" value="ECO:0007669"/>
    <property type="project" value="InterPro"/>
</dbReference>
<accession>A0A2A5CDZ1</accession>
<feature type="compositionally biased region" description="Polar residues" evidence="1">
    <location>
        <begin position="1"/>
        <end position="19"/>
    </location>
</feature>
<feature type="domain" description="PilZ" evidence="2">
    <location>
        <begin position="38"/>
        <end position="123"/>
    </location>
</feature>
<organism evidence="3 4">
    <name type="scientific">SAR86 cluster bacterium</name>
    <dbReference type="NCBI Taxonomy" id="2030880"/>
    <lineage>
        <taxon>Bacteria</taxon>
        <taxon>Pseudomonadati</taxon>
        <taxon>Pseudomonadota</taxon>
        <taxon>Gammaproteobacteria</taxon>
        <taxon>SAR86 cluster</taxon>
    </lineage>
</organism>
<evidence type="ECO:0000259" key="2">
    <source>
        <dbReference type="Pfam" id="PF07238"/>
    </source>
</evidence>
<evidence type="ECO:0000256" key="1">
    <source>
        <dbReference type="SAM" id="MobiDB-lite"/>
    </source>
</evidence>
<dbReference type="Pfam" id="PF07238">
    <property type="entry name" value="PilZ"/>
    <property type="match status" value="1"/>
</dbReference>
<dbReference type="AlphaFoldDB" id="A0A2A5CDZ1"/>
<gene>
    <name evidence="3" type="ORF">COA71_05795</name>
</gene>